<keyword evidence="3" id="KW-1185">Reference proteome</keyword>
<evidence type="ECO:0000256" key="1">
    <source>
        <dbReference type="SAM" id="Phobius"/>
    </source>
</evidence>
<keyword evidence="1" id="KW-0472">Membrane</keyword>
<dbReference type="RefSeq" id="WP_077025769.1">
    <property type="nucleotide sequence ID" value="NZ_CP017641.1"/>
</dbReference>
<reference evidence="2 3" key="1">
    <citation type="journal article" date="2016" name="Front. Microbiol.">
        <title>Fuerstia marisgermanicae gen. nov., sp. nov., an Unusual Member of the Phylum Planctomycetes from the German Wadden Sea.</title>
        <authorList>
            <person name="Kohn T."/>
            <person name="Heuer A."/>
            <person name="Jogler M."/>
            <person name="Vollmers J."/>
            <person name="Boedeker C."/>
            <person name="Bunk B."/>
            <person name="Rast P."/>
            <person name="Borchert D."/>
            <person name="Glockner I."/>
            <person name="Freese H.M."/>
            <person name="Klenk H.P."/>
            <person name="Overmann J."/>
            <person name="Kaster A.K."/>
            <person name="Rohde M."/>
            <person name="Wiegand S."/>
            <person name="Jogler C."/>
        </authorList>
    </citation>
    <scope>NUCLEOTIDE SEQUENCE [LARGE SCALE GENOMIC DNA]</scope>
    <source>
        <strain evidence="2 3">NH11</strain>
    </source>
</reference>
<gene>
    <name evidence="2" type="ORF">Fuma_04102</name>
</gene>
<accession>A0A1P8WK89</accession>
<proteinExistence type="predicted"/>
<dbReference type="KEGG" id="fmr:Fuma_04102"/>
<protein>
    <recommendedName>
        <fullName evidence="4">IRE (Iron responsive element)</fullName>
    </recommendedName>
</protein>
<keyword evidence="1" id="KW-0812">Transmembrane</keyword>
<dbReference type="OrthoDB" id="239224at2"/>
<dbReference type="Proteomes" id="UP000187735">
    <property type="component" value="Chromosome"/>
</dbReference>
<dbReference type="AlphaFoldDB" id="A0A1P8WK89"/>
<dbReference type="EMBL" id="CP017641">
    <property type="protein sequence ID" value="APZ94470.1"/>
    <property type="molecule type" value="Genomic_DNA"/>
</dbReference>
<dbReference type="STRING" id="1891926.Fuma_04102"/>
<feature type="transmembrane region" description="Helical" evidence="1">
    <location>
        <begin position="12"/>
        <end position="29"/>
    </location>
</feature>
<sequence>MNDLTSRQRKLVYAGCILVLLIPIVWLGAPTSEDVIPGSRASVSGGVLAQMRVKYDLGESTLGEIDPSSAAMNLVLLGLRGPAAGVLHLQALDYQEKKDWAKLKTTVDSIIKLQPHYVEIWKFQGWNLAFNVSREWDQVADRFYWVKEGLKFLQLGTNRNQTSTFLYHNVGDFTGRKIGNSDEKKYFRKFFRSDPDTETFAGSADPEINPEGKDNYQVAHDWFEITNEKDRQYQIDGMTHVFARQGPSRSLFDYAKAMQEDGIFDETNRAAWDDAYTEWTDVYGKEPYFGLNDIKYQLNCTEDELAALAKENGVPLEKQRSVWAQNVKMVNYTFWQMLADCERDPLTVEAHRAIYNGKLAFARGETSGEEDASGELQPSNAQKLFEEGMTKFEQVLRKYPALVYHDAYVEEGMLAVIYWRRIHQINGEEIPADYPLKSLMLENAGRQEEINQLFTRELRQGL</sequence>
<evidence type="ECO:0008006" key="4">
    <source>
        <dbReference type="Google" id="ProtNLM"/>
    </source>
</evidence>
<name>A0A1P8WK89_9PLAN</name>
<keyword evidence="1" id="KW-1133">Transmembrane helix</keyword>
<evidence type="ECO:0000313" key="3">
    <source>
        <dbReference type="Proteomes" id="UP000187735"/>
    </source>
</evidence>
<evidence type="ECO:0000313" key="2">
    <source>
        <dbReference type="EMBL" id="APZ94470.1"/>
    </source>
</evidence>
<organism evidence="2 3">
    <name type="scientific">Fuerstiella marisgermanici</name>
    <dbReference type="NCBI Taxonomy" id="1891926"/>
    <lineage>
        <taxon>Bacteria</taxon>
        <taxon>Pseudomonadati</taxon>
        <taxon>Planctomycetota</taxon>
        <taxon>Planctomycetia</taxon>
        <taxon>Planctomycetales</taxon>
        <taxon>Planctomycetaceae</taxon>
        <taxon>Fuerstiella</taxon>
    </lineage>
</organism>